<keyword evidence="8 10" id="KW-0675">Receptor</keyword>
<dbReference type="AlphaFoldDB" id="A0A482VGX4"/>
<dbReference type="GO" id="GO:0004984">
    <property type="term" value="F:olfactory receptor activity"/>
    <property type="evidence" value="ECO:0007669"/>
    <property type="project" value="InterPro"/>
</dbReference>
<dbReference type="PANTHER" id="PTHR21137">
    <property type="entry name" value="ODORANT RECEPTOR"/>
    <property type="match status" value="1"/>
</dbReference>
<reference evidence="11 12" key="1">
    <citation type="submission" date="2017-03" db="EMBL/GenBank/DDBJ databases">
        <title>Genome of the blue death feigning beetle - Asbolus verrucosus.</title>
        <authorList>
            <person name="Rider S.D."/>
        </authorList>
    </citation>
    <scope>NUCLEOTIDE SEQUENCE [LARGE SCALE GENOMIC DNA]</scope>
    <source>
        <strain evidence="11">Butters</strain>
        <tissue evidence="11">Head and leg muscle</tissue>
    </source>
</reference>
<evidence type="ECO:0000256" key="5">
    <source>
        <dbReference type="ARBA" id="ARBA00022725"/>
    </source>
</evidence>
<keyword evidence="6 10" id="KW-1133">Transmembrane helix</keyword>
<sequence length="386" mass="44262">MDKVEFSQPLFFLNLVGLNLLKNDEFSKARRVILVLILFLVFVLAYSELLTNFNNFDTIVHASEVIFPQYQIIWKTVILIIYKKGLAQRIEETTHFWPLNQFGKNVAKSAISVHTLLRKIFMGYAILIYSSASLFIFPAIGSDRPIILTYGENRGFSAETKIFYFIFHTIATFITLTLVTGFDGLFFYFVGHILSELKMLKIAFSDLKIETAWSCSRRLSLSIQHHIYILKYIKDVNNVYSTYLLNQHFSSLFGLCFGLILMTKDGLPPDFNHLFRYLPYIIAFLLQLWMFCYAGTLIITSSLEIPNEIFYHDWNQAAAYENKLSKIIAIKRGQSAAKLTLGGFGNLDLESFNLFKLTLNMGKVEFSEPLKSLNIIGLHPATTDGF</sequence>
<feature type="transmembrane region" description="Helical" evidence="10">
    <location>
        <begin position="277"/>
        <end position="299"/>
    </location>
</feature>
<feature type="transmembrane region" description="Helical" evidence="10">
    <location>
        <begin position="121"/>
        <end position="142"/>
    </location>
</feature>
<evidence type="ECO:0000256" key="2">
    <source>
        <dbReference type="ARBA" id="ARBA00022475"/>
    </source>
</evidence>
<keyword evidence="7 10" id="KW-0472">Membrane</keyword>
<evidence type="ECO:0000313" key="11">
    <source>
        <dbReference type="EMBL" id="RZC32131.1"/>
    </source>
</evidence>
<dbReference type="OrthoDB" id="6614360at2759"/>
<accession>A0A482VGX4</accession>
<evidence type="ECO:0000256" key="10">
    <source>
        <dbReference type="RuleBase" id="RU351113"/>
    </source>
</evidence>
<dbReference type="Proteomes" id="UP000292052">
    <property type="component" value="Unassembled WGS sequence"/>
</dbReference>
<comment type="caution">
    <text evidence="11">The sequence shown here is derived from an EMBL/GenBank/DDBJ whole genome shotgun (WGS) entry which is preliminary data.</text>
</comment>
<dbReference type="GO" id="GO:0005886">
    <property type="term" value="C:plasma membrane"/>
    <property type="evidence" value="ECO:0007669"/>
    <property type="project" value="UniProtKB-SubCell"/>
</dbReference>
<feature type="transmembrane region" description="Helical" evidence="10">
    <location>
        <begin position="243"/>
        <end position="262"/>
    </location>
</feature>
<dbReference type="InterPro" id="IPR004117">
    <property type="entry name" value="7tm6_olfct_rcpt"/>
</dbReference>
<evidence type="ECO:0000256" key="3">
    <source>
        <dbReference type="ARBA" id="ARBA00022606"/>
    </source>
</evidence>
<comment type="similarity">
    <text evidence="10">Belongs to the insect chemoreceptor superfamily. Heteromeric odorant receptor channel (TC 1.A.69) family.</text>
</comment>
<protein>
    <recommendedName>
        <fullName evidence="10">Odorant receptor</fullName>
    </recommendedName>
</protein>
<proteinExistence type="inferred from homology"/>
<evidence type="ECO:0000256" key="7">
    <source>
        <dbReference type="ARBA" id="ARBA00023136"/>
    </source>
</evidence>
<evidence type="ECO:0000256" key="4">
    <source>
        <dbReference type="ARBA" id="ARBA00022692"/>
    </source>
</evidence>
<dbReference type="GO" id="GO:0005549">
    <property type="term" value="F:odorant binding"/>
    <property type="evidence" value="ECO:0007669"/>
    <property type="project" value="InterPro"/>
</dbReference>
<name>A0A482VGX4_ASBVE</name>
<feature type="transmembrane region" description="Helical" evidence="10">
    <location>
        <begin position="65"/>
        <end position="82"/>
    </location>
</feature>
<dbReference type="GO" id="GO:0007165">
    <property type="term" value="P:signal transduction"/>
    <property type="evidence" value="ECO:0007669"/>
    <property type="project" value="UniProtKB-KW"/>
</dbReference>
<feature type="transmembrane region" description="Helical" evidence="10">
    <location>
        <begin position="162"/>
        <end position="190"/>
    </location>
</feature>
<keyword evidence="2" id="KW-1003">Cell membrane</keyword>
<keyword evidence="5 10" id="KW-0552">Olfaction</keyword>
<organism evidence="11 12">
    <name type="scientific">Asbolus verrucosus</name>
    <name type="common">Desert ironclad beetle</name>
    <dbReference type="NCBI Taxonomy" id="1661398"/>
    <lineage>
        <taxon>Eukaryota</taxon>
        <taxon>Metazoa</taxon>
        <taxon>Ecdysozoa</taxon>
        <taxon>Arthropoda</taxon>
        <taxon>Hexapoda</taxon>
        <taxon>Insecta</taxon>
        <taxon>Pterygota</taxon>
        <taxon>Neoptera</taxon>
        <taxon>Endopterygota</taxon>
        <taxon>Coleoptera</taxon>
        <taxon>Polyphaga</taxon>
        <taxon>Cucujiformia</taxon>
        <taxon>Tenebrionidae</taxon>
        <taxon>Pimeliinae</taxon>
        <taxon>Asbolus</taxon>
    </lineage>
</organism>
<keyword evidence="12" id="KW-1185">Reference proteome</keyword>
<evidence type="ECO:0000256" key="6">
    <source>
        <dbReference type="ARBA" id="ARBA00022989"/>
    </source>
</evidence>
<dbReference type="PANTHER" id="PTHR21137:SF35">
    <property type="entry name" value="ODORANT RECEPTOR 19A-RELATED"/>
    <property type="match status" value="1"/>
</dbReference>
<keyword evidence="4 10" id="KW-0812">Transmembrane</keyword>
<dbReference type="EMBL" id="QDEB01099947">
    <property type="protein sequence ID" value="RZC32131.1"/>
    <property type="molecule type" value="Genomic_DNA"/>
</dbReference>
<dbReference type="Pfam" id="PF02949">
    <property type="entry name" value="7tm_6"/>
    <property type="match status" value="1"/>
</dbReference>
<gene>
    <name evidence="11" type="ORF">BDFB_006074</name>
</gene>
<comment type="caution">
    <text evidence="10">Lacks conserved residue(s) required for the propagation of feature annotation.</text>
</comment>
<evidence type="ECO:0000256" key="8">
    <source>
        <dbReference type="ARBA" id="ARBA00023170"/>
    </source>
</evidence>
<feature type="transmembrane region" description="Helical" evidence="10">
    <location>
        <begin position="33"/>
        <end position="53"/>
    </location>
</feature>
<evidence type="ECO:0000256" key="9">
    <source>
        <dbReference type="ARBA" id="ARBA00023224"/>
    </source>
</evidence>
<comment type="subcellular location">
    <subcellularLocation>
        <location evidence="1 10">Cell membrane</location>
        <topology evidence="1 10">Multi-pass membrane protein</topology>
    </subcellularLocation>
</comment>
<keyword evidence="3 10" id="KW-0716">Sensory transduction</keyword>
<evidence type="ECO:0000313" key="12">
    <source>
        <dbReference type="Proteomes" id="UP000292052"/>
    </source>
</evidence>
<evidence type="ECO:0000256" key="1">
    <source>
        <dbReference type="ARBA" id="ARBA00004651"/>
    </source>
</evidence>
<keyword evidence="9 10" id="KW-0807">Transducer</keyword>